<evidence type="ECO:0000313" key="1">
    <source>
        <dbReference type="EMBL" id="KAK9036881.1"/>
    </source>
</evidence>
<reference evidence="1 2" key="1">
    <citation type="journal article" date="2024" name="G3 (Bethesda)">
        <title>Genome assembly of Hibiscus sabdariffa L. provides insights into metabolisms of medicinal natural products.</title>
        <authorList>
            <person name="Kim T."/>
        </authorList>
    </citation>
    <scope>NUCLEOTIDE SEQUENCE [LARGE SCALE GENOMIC DNA]</scope>
    <source>
        <strain evidence="1">TK-2024</strain>
        <tissue evidence="1">Old leaves</tissue>
    </source>
</reference>
<comment type="caution">
    <text evidence="1">The sequence shown here is derived from an EMBL/GenBank/DDBJ whole genome shotgun (WGS) entry which is preliminary data.</text>
</comment>
<dbReference type="EMBL" id="JBBPBN010000005">
    <property type="protein sequence ID" value="KAK9036881.1"/>
    <property type="molecule type" value="Genomic_DNA"/>
</dbReference>
<sequence>MYCSYCRHWFSVGLKNQRLGAEHTLPSGVALSTRSFTRPPREWRPIFSPIPTNSSLAVASLLHPHLFLTYPQTLQLNPPKSPNPDPNPQALFGRWIKRLQPVKTKHQ</sequence>
<name>A0ABR2THC2_9ROSI</name>
<accession>A0ABR2THC2</accession>
<protein>
    <submittedName>
        <fullName evidence="1">Uncharacterized protein</fullName>
    </submittedName>
</protein>
<proteinExistence type="predicted"/>
<dbReference type="Proteomes" id="UP001396334">
    <property type="component" value="Unassembled WGS sequence"/>
</dbReference>
<organism evidence="1 2">
    <name type="scientific">Hibiscus sabdariffa</name>
    <name type="common">roselle</name>
    <dbReference type="NCBI Taxonomy" id="183260"/>
    <lineage>
        <taxon>Eukaryota</taxon>
        <taxon>Viridiplantae</taxon>
        <taxon>Streptophyta</taxon>
        <taxon>Embryophyta</taxon>
        <taxon>Tracheophyta</taxon>
        <taxon>Spermatophyta</taxon>
        <taxon>Magnoliopsida</taxon>
        <taxon>eudicotyledons</taxon>
        <taxon>Gunneridae</taxon>
        <taxon>Pentapetalae</taxon>
        <taxon>rosids</taxon>
        <taxon>malvids</taxon>
        <taxon>Malvales</taxon>
        <taxon>Malvaceae</taxon>
        <taxon>Malvoideae</taxon>
        <taxon>Hibiscus</taxon>
    </lineage>
</organism>
<gene>
    <name evidence="1" type="ORF">V6N11_021805</name>
</gene>
<keyword evidence="2" id="KW-1185">Reference proteome</keyword>
<evidence type="ECO:0000313" key="2">
    <source>
        <dbReference type="Proteomes" id="UP001396334"/>
    </source>
</evidence>